<protein>
    <recommendedName>
        <fullName evidence="3">S-adenosyl methyltransferase</fullName>
    </recommendedName>
</protein>
<dbReference type="InterPro" id="IPR006764">
    <property type="entry name" value="SAM_dep_MeTrfase_SAV2177_type"/>
</dbReference>
<keyword evidence="2" id="KW-1185">Reference proteome</keyword>
<organism evidence="1 2">
    <name type="scientific">Nocardia arthritidis</name>
    <dbReference type="NCBI Taxonomy" id="228602"/>
    <lineage>
        <taxon>Bacteria</taxon>
        <taxon>Bacillati</taxon>
        <taxon>Actinomycetota</taxon>
        <taxon>Actinomycetes</taxon>
        <taxon>Mycobacteriales</taxon>
        <taxon>Nocardiaceae</taxon>
        <taxon>Nocardia</taxon>
    </lineage>
</organism>
<dbReference type="AlphaFoldDB" id="A0A6G9YBF7"/>
<evidence type="ECO:0008006" key="3">
    <source>
        <dbReference type="Google" id="ProtNLM"/>
    </source>
</evidence>
<evidence type="ECO:0000313" key="2">
    <source>
        <dbReference type="Proteomes" id="UP000503540"/>
    </source>
</evidence>
<dbReference type="Proteomes" id="UP000503540">
    <property type="component" value="Chromosome"/>
</dbReference>
<gene>
    <name evidence="1" type="ORF">F5544_12975</name>
</gene>
<name>A0A6G9YBF7_9NOCA</name>
<dbReference type="EMBL" id="CP046172">
    <property type="protein sequence ID" value="QIS10484.1"/>
    <property type="molecule type" value="Genomic_DNA"/>
</dbReference>
<reference evidence="1 2" key="1">
    <citation type="journal article" date="2019" name="ACS Chem. Biol.">
        <title>Identification and Mobilization of a Cryptic Antibiotic Biosynthesis Gene Locus from a Human-Pathogenic Nocardia Isolate.</title>
        <authorList>
            <person name="Herisse M."/>
            <person name="Ishida K."/>
            <person name="Porter J.L."/>
            <person name="Howden B."/>
            <person name="Hertweck C."/>
            <person name="Stinear T.P."/>
            <person name="Pidot S.J."/>
        </authorList>
    </citation>
    <scope>NUCLEOTIDE SEQUENCE [LARGE SCALE GENOMIC DNA]</scope>
    <source>
        <strain evidence="1 2">AUSMDU00012717</strain>
    </source>
</reference>
<proteinExistence type="predicted"/>
<dbReference type="Pfam" id="PF04672">
    <property type="entry name" value="Methyltransf_19"/>
    <property type="match status" value="1"/>
</dbReference>
<dbReference type="InterPro" id="IPR029063">
    <property type="entry name" value="SAM-dependent_MTases_sf"/>
</dbReference>
<evidence type="ECO:0000313" key="1">
    <source>
        <dbReference type="EMBL" id="QIS10484.1"/>
    </source>
</evidence>
<sequence length="122" mass="13448">MLDFDRPVAVLAVALLHFLPDTARPIETIARLRNSLASGSYLAISHAGNEGPPDQMAAALELYRRTPTPMVLRSRTEIAAFLAGFELVEPGLVYLSQWRPDPDDIVEVRDFDGYVGIGRVAR</sequence>
<accession>A0A6G9YBF7</accession>
<dbReference type="Gene3D" id="3.40.50.150">
    <property type="entry name" value="Vaccinia Virus protein VP39"/>
    <property type="match status" value="1"/>
</dbReference>
<dbReference type="KEGG" id="nah:F5544_12975"/>
<dbReference type="SUPFAM" id="SSF53335">
    <property type="entry name" value="S-adenosyl-L-methionine-dependent methyltransferases"/>
    <property type="match status" value="1"/>
</dbReference>